<protein>
    <submittedName>
        <fullName evidence="2">Uncharacterized protein</fullName>
    </submittedName>
</protein>
<dbReference type="AlphaFoldDB" id="Q0YPU8"/>
<reference evidence="2 3" key="1">
    <citation type="submission" date="2006-07" db="EMBL/GenBank/DDBJ databases">
        <title>Annotation of the draft genome assembly of Chlorobium ferroxidans DSM 13031.</title>
        <authorList>
            <consortium name="US DOE Joint Genome Institute (JGI-ORNL)"/>
            <person name="Larimer F."/>
            <person name="Land M."/>
            <person name="Hauser L."/>
        </authorList>
    </citation>
    <scope>NUCLEOTIDE SEQUENCE [LARGE SCALE GENOMIC DNA]</scope>
    <source>
        <strain evidence="2 3">DSM 13031</strain>
    </source>
</reference>
<dbReference type="RefSeq" id="WP_006367067.1">
    <property type="nucleotide sequence ID" value="NZ_AASE01000023.1"/>
</dbReference>
<dbReference type="Proteomes" id="UP000004162">
    <property type="component" value="Unassembled WGS sequence"/>
</dbReference>
<gene>
    <name evidence="2" type="ORF">CferDRAFT_0429</name>
</gene>
<proteinExistence type="predicted"/>
<dbReference type="OrthoDB" id="597948at2"/>
<keyword evidence="3" id="KW-1185">Reference proteome</keyword>
<evidence type="ECO:0000313" key="3">
    <source>
        <dbReference type="Proteomes" id="UP000004162"/>
    </source>
</evidence>
<organism evidence="2 3">
    <name type="scientific">Chlorobium ferrooxidans DSM 13031</name>
    <dbReference type="NCBI Taxonomy" id="377431"/>
    <lineage>
        <taxon>Bacteria</taxon>
        <taxon>Pseudomonadati</taxon>
        <taxon>Chlorobiota</taxon>
        <taxon>Chlorobiia</taxon>
        <taxon>Chlorobiales</taxon>
        <taxon>Chlorobiaceae</taxon>
        <taxon>Chlorobium/Pelodictyon group</taxon>
        <taxon>Chlorobium</taxon>
    </lineage>
</organism>
<reference evidence="2 3" key="2">
    <citation type="submission" date="2006-07" db="EMBL/GenBank/DDBJ databases">
        <title>Sequencing of the draft genome and assembly of Chlorobium ferroxidans DSM 13031.</title>
        <authorList>
            <consortium name="US DOE Joint Genome Institute (JGI-PGF)"/>
            <person name="Copeland A."/>
            <person name="Lucas S."/>
            <person name="Lapidus A."/>
            <person name="Barry K."/>
            <person name="Glavina del Rio T."/>
            <person name="Dalin E."/>
            <person name="Tice H."/>
            <person name="Bruce D."/>
            <person name="Pitluck S."/>
            <person name="Richardson P."/>
        </authorList>
    </citation>
    <scope>NUCLEOTIDE SEQUENCE [LARGE SCALE GENOMIC DNA]</scope>
    <source>
        <strain evidence="2 3">DSM 13031</strain>
    </source>
</reference>
<accession>Q0YPU8</accession>
<evidence type="ECO:0000256" key="1">
    <source>
        <dbReference type="SAM" id="MobiDB-lite"/>
    </source>
</evidence>
<feature type="region of interest" description="Disordered" evidence="1">
    <location>
        <begin position="20"/>
        <end position="66"/>
    </location>
</feature>
<evidence type="ECO:0000313" key="2">
    <source>
        <dbReference type="EMBL" id="EAT58313.1"/>
    </source>
</evidence>
<feature type="compositionally biased region" description="Low complexity" evidence="1">
    <location>
        <begin position="51"/>
        <end position="66"/>
    </location>
</feature>
<sequence>MRADSVIISALKKVQGAFRGRNGTASDSQFAPVRGGEPFSPGTPRPEAMRSELSGSASNSNGASESGGDPFDFDIASLLRLRSFLYLLGGTVVFLFQTNNTLSIINLARENERLREQIQMTSSVITSQELKVHELHSIHNIVQTAETLGLMASGEPSVKLGQ</sequence>
<dbReference type="EMBL" id="AASE01000023">
    <property type="protein sequence ID" value="EAT58313.1"/>
    <property type="molecule type" value="Genomic_DNA"/>
</dbReference>
<comment type="caution">
    <text evidence="2">The sequence shown here is derived from an EMBL/GenBank/DDBJ whole genome shotgun (WGS) entry which is preliminary data.</text>
</comment>
<name>Q0YPU8_9CHLB</name>